<dbReference type="EMBL" id="QZFV01000153">
    <property type="protein sequence ID" value="RJQ75870.1"/>
    <property type="molecule type" value="Genomic_DNA"/>
</dbReference>
<dbReference type="InterPro" id="IPR005153">
    <property type="entry name" value="MbtH-like_dom"/>
</dbReference>
<accession>A0A419HJQ3</accession>
<organism evidence="2 3">
    <name type="scientific">Amycolatopsis panacis</name>
    <dbReference type="NCBI Taxonomy" id="2340917"/>
    <lineage>
        <taxon>Bacteria</taxon>
        <taxon>Bacillati</taxon>
        <taxon>Actinomycetota</taxon>
        <taxon>Actinomycetes</taxon>
        <taxon>Pseudonocardiales</taxon>
        <taxon>Pseudonocardiaceae</taxon>
        <taxon>Amycolatopsis</taxon>
    </lineage>
</organism>
<dbReference type="OrthoDB" id="7584480at2"/>
<dbReference type="SUPFAM" id="SSF160582">
    <property type="entry name" value="MbtH-like"/>
    <property type="match status" value="1"/>
</dbReference>
<evidence type="ECO:0000313" key="3">
    <source>
        <dbReference type="Proteomes" id="UP000285112"/>
    </source>
</evidence>
<gene>
    <name evidence="2" type="ORF">D5S19_31080</name>
</gene>
<dbReference type="InterPro" id="IPR037407">
    <property type="entry name" value="MLP_fam"/>
</dbReference>
<dbReference type="GO" id="GO:0019290">
    <property type="term" value="P:siderophore biosynthetic process"/>
    <property type="evidence" value="ECO:0007669"/>
    <property type="project" value="TreeGrafter"/>
</dbReference>
<keyword evidence="3" id="KW-1185">Reference proteome</keyword>
<name>A0A419HJQ3_9PSEU</name>
<dbReference type="SMART" id="SM00923">
    <property type="entry name" value="MbtH"/>
    <property type="match status" value="1"/>
</dbReference>
<dbReference type="PANTHER" id="PTHR38444">
    <property type="entry name" value="ENTEROBACTIN BIOSYNTHESIS PROTEIN YBDZ"/>
    <property type="match status" value="1"/>
</dbReference>
<reference evidence="2 3" key="1">
    <citation type="submission" date="2018-09" db="EMBL/GenBank/DDBJ databases">
        <title>YIM PH 21725 draft genome.</title>
        <authorList>
            <person name="Miao C."/>
        </authorList>
    </citation>
    <scope>NUCLEOTIDE SEQUENCE [LARGE SCALE GENOMIC DNA]</scope>
    <source>
        <strain evidence="3">YIM PH21725</strain>
    </source>
</reference>
<proteinExistence type="predicted"/>
<dbReference type="GO" id="GO:0005829">
    <property type="term" value="C:cytosol"/>
    <property type="evidence" value="ECO:0007669"/>
    <property type="project" value="TreeGrafter"/>
</dbReference>
<dbReference type="RefSeq" id="WP_120026907.1">
    <property type="nucleotide sequence ID" value="NZ_QZFV01000153.1"/>
</dbReference>
<comment type="caution">
    <text evidence="2">The sequence shown here is derived from an EMBL/GenBank/DDBJ whole genome shotgun (WGS) entry which is preliminary data.</text>
</comment>
<protein>
    <submittedName>
        <fullName evidence="2">MbtH family protein</fullName>
    </submittedName>
</protein>
<evidence type="ECO:0000259" key="1">
    <source>
        <dbReference type="SMART" id="SM00923"/>
    </source>
</evidence>
<dbReference type="InterPro" id="IPR038020">
    <property type="entry name" value="MbtH-like_sf"/>
</dbReference>
<dbReference type="Proteomes" id="UP000285112">
    <property type="component" value="Unassembled WGS sequence"/>
</dbReference>
<dbReference type="Gene3D" id="3.90.820.10">
    <property type="entry name" value="Structural Genomics, Unknown Function 30-nov-00 1gh9 Mol_id"/>
    <property type="match status" value="1"/>
</dbReference>
<dbReference type="AlphaFoldDB" id="A0A419HJQ3"/>
<feature type="domain" description="MbtH-like" evidence="1">
    <location>
        <begin position="3"/>
        <end position="53"/>
    </location>
</feature>
<dbReference type="Pfam" id="PF03621">
    <property type="entry name" value="MbtH"/>
    <property type="match status" value="1"/>
</dbReference>
<sequence length="67" mass="7525">MTNPFEDTAASYSVLVNEEGQYSLWPEFAGIPAGWTAELSGADRETCLAHIEEHWTDLRPKSLRESL</sequence>
<dbReference type="PANTHER" id="PTHR38444:SF1">
    <property type="entry name" value="ENTEROBACTIN BIOSYNTHESIS PROTEIN YBDZ"/>
    <property type="match status" value="1"/>
</dbReference>
<evidence type="ECO:0000313" key="2">
    <source>
        <dbReference type="EMBL" id="RJQ75870.1"/>
    </source>
</evidence>